<proteinExistence type="predicted"/>
<dbReference type="AlphaFoldDB" id="A0A128A432"/>
<keyword evidence="1" id="KW-0812">Transmembrane</keyword>
<evidence type="ECO:0000313" key="2">
    <source>
        <dbReference type="EMBL" id="CUR52098.1"/>
    </source>
</evidence>
<accession>A0A128A432</accession>
<dbReference type="EMBL" id="LN890280">
    <property type="protein sequence ID" value="CUR52098.1"/>
    <property type="molecule type" value="Genomic_DNA"/>
</dbReference>
<keyword evidence="3" id="KW-1185">Reference proteome</keyword>
<organism evidence="2 3">
    <name type="scientific">Nitrosotalea devaniterrae</name>
    <dbReference type="NCBI Taxonomy" id="1078905"/>
    <lineage>
        <taxon>Archaea</taxon>
        <taxon>Nitrososphaerota</taxon>
        <taxon>Nitrososphaeria</taxon>
        <taxon>Nitrosotaleales</taxon>
        <taxon>Nitrosotaleaceae</taxon>
        <taxon>Nitrosotalea</taxon>
    </lineage>
</organism>
<keyword evidence="1" id="KW-0472">Membrane</keyword>
<feature type="transmembrane region" description="Helical" evidence="1">
    <location>
        <begin position="7"/>
        <end position="28"/>
    </location>
</feature>
<name>A0A128A432_9ARCH</name>
<dbReference type="Proteomes" id="UP000196239">
    <property type="component" value="Chromosome 1"/>
</dbReference>
<dbReference type="KEGG" id="ndv:NDEV_1333"/>
<protein>
    <submittedName>
        <fullName evidence="2">Uncharacterized protein</fullName>
    </submittedName>
</protein>
<gene>
    <name evidence="2" type="ORF">NDEV_1333</name>
</gene>
<sequence>MKIKRGLGILLSGIGMFIVGHFLSQLVLDLIPTINPANSSAIADANYHMLAISNQLSTISQFGIIVIVIGTIIFFVDRRKSTNSDVKTV</sequence>
<reference evidence="3" key="1">
    <citation type="submission" date="2015-10" db="EMBL/GenBank/DDBJ databases">
        <authorList>
            <person name="Lehtovirta-Morley L.E."/>
            <person name="Vieille C."/>
        </authorList>
    </citation>
    <scope>NUCLEOTIDE SEQUENCE [LARGE SCALE GENOMIC DNA]</scope>
</reference>
<keyword evidence="1" id="KW-1133">Transmembrane helix</keyword>
<evidence type="ECO:0000256" key="1">
    <source>
        <dbReference type="SAM" id="Phobius"/>
    </source>
</evidence>
<evidence type="ECO:0000313" key="3">
    <source>
        <dbReference type="Proteomes" id="UP000196239"/>
    </source>
</evidence>
<feature type="transmembrane region" description="Helical" evidence="1">
    <location>
        <begin position="59"/>
        <end position="76"/>
    </location>
</feature>